<evidence type="ECO:0000313" key="12">
    <source>
        <dbReference type="Proteomes" id="UP000044938"/>
    </source>
</evidence>
<dbReference type="Proteomes" id="UP000046947">
    <property type="component" value="Unassembled WGS sequence"/>
</dbReference>
<dbReference type="Proteomes" id="UP000048289">
    <property type="component" value="Unassembled WGS sequence"/>
</dbReference>
<evidence type="ECO:0000313" key="2">
    <source>
        <dbReference type="EMBL" id="CFE80830.1"/>
    </source>
</evidence>
<evidence type="ECO:0000313" key="11">
    <source>
        <dbReference type="Proteomes" id="UP000039217"/>
    </source>
</evidence>
<proteinExistence type="predicted"/>
<dbReference type="EMBL" id="CSBK01000975">
    <property type="protein sequence ID" value="COY16794.1"/>
    <property type="molecule type" value="Genomic_DNA"/>
</dbReference>
<dbReference type="EMBL" id="CGCX01000011">
    <property type="protein sequence ID" value="CFR64579.1"/>
    <property type="molecule type" value="Genomic_DNA"/>
</dbReference>
<evidence type="ECO:0000313" key="8">
    <source>
        <dbReference type="EMBL" id="COY16794.1"/>
    </source>
</evidence>
<accession>A0A0U0UGP0</accession>
<protein>
    <submittedName>
        <fullName evidence="6">Uncharacterized protein</fullName>
    </submittedName>
</protein>
<evidence type="ECO:0000313" key="6">
    <source>
        <dbReference type="EMBL" id="COV73306.1"/>
    </source>
</evidence>
<reference evidence="8" key="1">
    <citation type="submission" date="2015-03" db="EMBL/GenBank/DDBJ databases">
        <authorList>
            <consortium name="Pathogen Informatics"/>
            <person name="Murphy D."/>
        </authorList>
    </citation>
    <scope>NUCLEOTIDE SEQUENCE</scope>
    <source>
        <strain evidence="8">N09902308</strain>
    </source>
</reference>
<dbReference type="EMBL" id="CQQC01000775">
    <property type="protein sequence ID" value="CNV40434.1"/>
    <property type="molecule type" value="Genomic_DNA"/>
</dbReference>
<evidence type="ECO:0000313" key="13">
    <source>
        <dbReference type="Proteomes" id="UP000046680"/>
    </source>
</evidence>
<dbReference type="Proteomes" id="UP000039021">
    <property type="component" value="Unassembled WGS sequence"/>
</dbReference>
<evidence type="ECO:0000313" key="1">
    <source>
        <dbReference type="EMBL" id="CFE47662.1"/>
    </source>
</evidence>
<dbReference type="EMBL" id="CFOH01001185">
    <property type="protein sequence ID" value="CFE80830.1"/>
    <property type="molecule type" value="Genomic_DNA"/>
</dbReference>
<evidence type="ECO:0000313" key="4">
    <source>
        <dbReference type="EMBL" id="CKR58766.1"/>
    </source>
</evidence>
<dbReference type="Proteomes" id="UP000050164">
    <property type="component" value="Unassembled WGS sequence"/>
</dbReference>
<reference evidence="6" key="2">
    <citation type="submission" date="2015-03" db="EMBL/GenBank/DDBJ databases">
        <authorList>
            <person name="Murphy D."/>
        </authorList>
    </citation>
    <scope>NUCLEOTIDE SEQUENCE [LARGE SCALE GENOMIC DNA]</scope>
    <source>
        <strain evidence="6">K00500041</strain>
    </source>
</reference>
<evidence type="ECO:0000313" key="14">
    <source>
        <dbReference type="Proteomes" id="UP000046947"/>
    </source>
</evidence>
<name>A0A0U0UGP0_MYCTX</name>
<evidence type="ECO:0000313" key="5">
    <source>
        <dbReference type="EMBL" id="CNV40434.1"/>
    </source>
</evidence>
<dbReference type="Proteomes" id="UP000039217">
    <property type="component" value="Unassembled WGS sequence"/>
</dbReference>
<evidence type="ECO:0000313" key="9">
    <source>
        <dbReference type="Proteomes" id="UP000038802"/>
    </source>
</evidence>
<organism evidence="6 9">
    <name type="scientific">Mycobacterium tuberculosis</name>
    <dbReference type="NCBI Taxonomy" id="1773"/>
    <lineage>
        <taxon>Bacteria</taxon>
        <taxon>Bacillati</taxon>
        <taxon>Actinomycetota</taxon>
        <taxon>Actinomycetes</taxon>
        <taxon>Mycobacteriales</taxon>
        <taxon>Mycobacteriaceae</taxon>
        <taxon>Mycobacterium</taxon>
        <taxon>Mycobacterium tuberculosis complex</taxon>
    </lineage>
</organism>
<dbReference type="EMBL" id="CNFT01000360">
    <property type="protein sequence ID" value="CKR58766.1"/>
    <property type="molecule type" value="Genomic_DNA"/>
</dbReference>
<sequence length="44" mass="4544">MRNLGDAEGLLSRASAISSRVIEHAAPLPMNATSKVGGVIIVIK</sequence>
<dbReference type="Proteomes" id="UP000038802">
    <property type="component" value="Unassembled WGS sequence"/>
</dbReference>
<gene>
    <name evidence="3" type="ORF">ERS007657_00067</name>
    <name evidence="5" type="ORF">ERS007661_02283</name>
    <name evidence="1" type="ORF">ERS007681_04388</name>
    <name evidence="2" type="ORF">ERS007688_04267</name>
    <name evidence="6" type="ORF">ERS007703_01956</name>
    <name evidence="7" type="ORF">ERS007720_01781</name>
    <name evidence="8" type="ORF">ERS007739_02212</name>
    <name evidence="4" type="ORF">ERS027659_01789</name>
</gene>
<dbReference type="EMBL" id="CSAE01000188">
    <property type="protein sequence ID" value="COV73306.1"/>
    <property type="molecule type" value="Genomic_DNA"/>
</dbReference>
<dbReference type="Proteomes" id="UP000044938">
    <property type="component" value="Unassembled WGS sequence"/>
</dbReference>
<evidence type="ECO:0000313" key="16">
    <source>
        <dbReference type="Proteomes" id="UP000050164"/>
    </source>
</evidence>
<evidence type="ECO:0000313" key="3">
    <source>
        <dbReference type="EMBL" id="CFR64579.1"/>
    </source>
</evidence>
<dbReference type="EMBL" id="CFOE01001046">
    <property type="protein sequence ID" value="CFE47662.1"/>
    <property type="molecule type" value="Genomic_DNA"/>
</dbReference>
<evidence type="ECO:0000313" key="7">
    <source>
        <dbReference type="EMBL" id="COW12944.1"/>
    </source>
</evidence>
<dbReference type="AlphaFoldDB" id="A0A0U0UGP0"/>
<dbReference type="Proteomes" id="UP000046680">
    <property type="component" value="Unassembled WGS sequence"/>
</dbReference>
<evidence type="ECO:0000313" key="10">
    <source>
        <dbReference type="Proteomes" id="UP000039021"/>
    </source>
</evidence>
<dbReference type="EMBL" id="CSAJ01000191">
    <property type="protein sequence ID" value="COW12944.1"/>
    <property type="molecule type" value="Genomic_DNA"/>
</dbReference>
<reference evidence="9 10" key="3">
    <citation type="submission" date="2015-03" db="EMBL/GenBank/DDBJ databases">
        <authorList>
            <consortium name="Pathogen Informatics"/>
        </authorList>
    </citation>
    <scope>NUCLEOTIDE SEQUENCE [LARGE SCALE GENOMIC DNA]</scope>
    <source>
        <strain evidence="4 16">Bir 185</strain>
        <strain evidence="3 13">C09601061</strain>
        <strain evidence="5 11">D00501624</strain>
        <strain evidence="1 15">G09901357</strain>
        <strain evidence="2 14">H09601792</strain>
        <strain evidence="9">K00500041</strain>
        <strain evidence="7 12">M09401471</strain>
        <strain evidence="10">N09902308</strain>
    </source>
</reference>
<evidence type="ECO:0000313" key="15">
    <source>
        <dbReference type="Proteomes" id="UP000048289"/>
    </source>
</evidence>